<evidence type="ECO:0000313" key="1">
    <source>
        <dbReference type="EMBL" id="NIH57297.1"/>
    </source>
</evidence>
<evidence type="ECO:0000313" key="2">
    <source>
        <dbReference type="Proteomes" id="UP000749311"/>
    </source>
</evidence>
<dbReference type="Proteomes" id="UP000749311">
    <property type="component" value="Unassembled WGS sequence"/>
</dbReference>
<protein>
    <submittedName>
        <fullName evidence="1">Uncharacterized protein</fullName>
    </submittedName>
</protein>
<comment type="caution">
    <text evidence="1">The sequence shown here is derived from an EMBL/GenBank/DDBJ whole genome shotgun (WGS) entry which is preliminary data.</text>
</comment>
<sequence length="222" mass="24643">MSGRAAPRRRRPTSRMAERRRIVAAELSIDAWRAESAQAAPRWDREPVAITLPVLRKGRDWHRALADMGVPPRLDDLDVVVHLPRGGWQVFTLPPMPEACAWVLKASRHPDAAVWLTAIARIGLHSQLTLSEALALAAECARLDPRAENAPRNAADEWAWVGICAVSVWQARGAGGEGVGDPVRCAELLAGLRTVCAGWQVAQLETDLERARARLRDERRWR</sequence>
<reference evidence="1 2" key="1">
    <citation type="submission" date="2020-02" db="EMBL/GenBank/DDBJ databases">
        <title>Sequencing the genomes of 1000 actinobacteria strains.</title>
        <authorList>
            <person name="Klenk H.-P."/>
        </authorList>
    </citation>
    <scope>NUCLEOTIDE SEQUENCE [LARGE SCALE GENOMIC DNA]</scope>
    <source>
        <strain evidence="1 2">DSM 19609</strain>
    </source>
</reference>
<gene>
    <name evidence="1" type="ORF">FB473_001942</name>
</gene>
<dbReference type="EMBL" id="JAAMOZ010000001">
    <property type="protein sequence ID" value="NIH57297.1"/>
    <property type="molecule type" value="Genomic_DNA"/>
</dbReference>
<organism evidence="1 2">
    <name type="scientific">Brooklawnia cerclae</name>
    <dbReference type="NCBI Taxonomy" id="349934"/>
    <lineage>
        <taxon>Bacteria</taxon>
        <taxon>Bacillati</taxon>
        <taxon>Actinomycetota</taxon>
        <taxon>Actinomycetes</taxon>
        <taxon>Propionibacteriales</taxon>
        <taxon>Propionibacteriaceae</taxon>
        <taxon>Brooklawnia</taxon>
    </lineage>
</organism>
<accession>A0ABX0SFZ2</accession>
<dbReference type="RefSeq" id="WP_167166876.1">
    <property type="nucleotide sequence ID" value="NZ_BAAAOO010000010.1"/>
</dbReference>
<name>A0ABX0SFZ2_9ACTN</name>
<keyword evidence="2" id="KW-1185">Reference proteome</keyword>
<proteinExistence type="predicted"/>